<evidence type="ECO:0000256" key="10">
    <source>
        <dbReference type="ARBA" id="ARBA00031566"/>
    </source>
</evidence>
<evidence type="ECO:0000256" key="2">
    <source>
        <dbReference type="ARBA" id="ARBA00004922"/>
    </source>
</evidence>
<evidence type="ECO:0000256" key="4">
    <source>
        <dbReference type="ARBA" id="ARBA00022679"/>
    </source>
</evidence>
<dbReference type="GO" id="GO:0005789">
    <property type="term" value="C:endoplasmic reticulum membrane"/>
    <property type="evidence" value="ECO:0007669"/>
    <property type="project" value="UniProtKB-SubCell"/>
</dbReference>
<name>E4YIJ7_OIKDI</name>
<keyword evidence="8" id="KW-0472">Membrane</keyword>
<comment type="catalytic activity">
    <reaction evidence="12">
        <text>an N,N'-diacetylchitobiosyl-diphospho-di-trans,poly-cis-dolichol + GDP-alpha-D-mannose = a beta-D-Man-(1-&gt;4)-beta-D-GlcNAc-(1-&gt;4)-alpha-D-GlcNAc-diphospho-di-trans,poly-cis-dolichol + GDP + H(+)</text>
        <dbReference type="Rhea" id="RHEA:13865"/>
        <dbReference type="Rhea" id="RHEA-COMP:19510"/>
        <dbReference type="Rhea" id="RHEA-COMP:19511"/>
        <dbReference type="ChEBI" id="CHEBI:15378"/>
        <dbReference type="ChEBI" id="CHEBI:57269"/>
        <dbReference type="ChEBI" id="CHEBI:57527"/>
        <dbReference type="ChEBI" id="CHEBI:58189"/>
        <dbReference type="ChEBI" id="CHEBI:58472"/>
        <dbReference type="EC" id="2.4.1.142"/>
    </reaction>
    <physiologicalReaction direction="left-to-right" evidence="12">
        <dbReference type="Rhea" id="RHEA:13866"/>
    </physiologicalReaction>
</comment>
<dbReference type="GO" id="GO:0004578">
    <property type="term" value="F:chitobiosyldiphosphodolichol beta-mannosyltransferase activity"/>
    <property type="evidence" value="ECO:0007669"/>
    <property type="project" value="UniProtKB-EC"/>
</dbReference>
<dbReference type="AlphaFoldDB" id="E4YIJ7"/>
<protein>
    <recommendedName>
        <fullName evidence="10">Beta-1,4-mannosyltransferase</fullName>
    </recommendedName>
    <alternativeName>
        <fullName evidence="11">GDP-Man:GlcNAc2-PP-dolichol mannosyltransferase</fullName>
    </alternativeName>
    <alternativeName>
        <fullName evidence="9">GDP-mannose-dolichol diphosphochitobiose mannosyltransferase</fullName>
    </alternativeName>
</protein>
<evidence type="ECO:0000256" key="7">
    <source>
        <dbReference type="ARBA" id="ARBA00022989"/>
    </source>
</evidence>
<keyword evidence="3" id="KW-0328">Glycosyltransferase</keyword>
<accession>E4YIJ7</accession>
<dbReference type="EMBL" id="FN654613">
    <property type="protein sequence ID" value="CBY35308.1"/>
    <property type="molecule type" value="Genomic_DNA"/>
</dbReference>
<keyword evidence="5" id="KW-0812">Transmembrane</keyword>
<evidence type="ECO:0000256" key="1">
    <source>
        <dbReference type="ARBA" id="ARBA00004389"/>
    </source>
</evidence>
<dbReference type="Pfam" id="PF00534">
    <property type="entry name" value="Glycos_transf_1"/>
    <property type="match status" value="1"/>
</dbReference>
<evidence type="ECO:0000259" key="14">
    <source>
        <dbReference type="Pfam" id="PF00534"/>
    </source>
</evidence>
<evidence type="ECO:0000313" key="15">
    <source>
        <dbReference type="EMBL" id="CBY35308.1"/>
    </source>
</evidence>
<dbReference type="Proteomes" id="UP000011014">
    <property type="component" value="Unassembled WGS sequence"/>
</dbReference>
<keyword evidence="13" id="KW-0732">Signal</keyword>
<evidence type="ECO:0000256" key="3">
    <source>
        <dbReference type="ARBA" id="ARBA00022676"/>
    </source>
</evidence>
<dbReference type="InterPro" id="IPR001296">
    <property type="entry name" value="Glyco_trans_1"/>
</dbReference>
<keyword evidence="6" id="KW-0256">Endoplasmic reticulum</keyword>
<comment type="subcellular location">
    <subcellularLocation>
        <location evidence="1">Endoplasmic reticulum membrane</location>
        <topology evidence="1">Single-pass membrane protein</topology>
    </subcellularLocation>
</comment>
<dbReference type="PANTHER" id="PTHR13036">
    <property type="entry name" value="BETA1,4 MANNOSYLTRANSFERASE"/>
    <property type="match status" value="1"/>
</dbReference>
<feature type="signal peptide" evidence="13">
    <location>
        <begin position="1"/>
        <end position="18"/>
    </location>
</feature>
<dbReference type="SUPFAM" id="SSF53756">
    <property type="entry name" value="UDP-Glycosyltransferase/glycogen phosphorylase"/>
    <property type="match status" value="1"/>
</dbReference>
<evidence type="ECO:0000256" key="9">
    <source>
        <dbReference type="ARBA" id="ARBA00031434"/>
    </source>
</evidence>
<evidence type="ECO:0000256" key="11">
    <source>
        <dbReference type="ARBA" id="ARBA00033088"/>
    </source>
</evidence>
<dbReference type="Gene3D" id="3.40.50.2000">
    <property type="entry name" value="Glycogen Phosphorylase B"/>
    <property type="match status" value="1"/>
</dbReference>
<evidence type="ECO:0000256" key="6">
    <source>
        <dbReference type="ARBA" id="ARBA00022824"/>
    </source>
</evidence>
<dbReference type="PANTHER" id="PTHR13036:SF0">
    <property type="entry name" value="CHITOBIOSYLDIPHOSPHODOLICHOL BETA-MANNOSYLTRANSFERASE"/>
    <property type="match status" value="1"/>
</dbReference>
<evidence type="ECO:0000256" key="5">
    <source>
        <dbReference type="ARBA" id="ARBA00022692"/>
    </source>
</evidence>
<gene>
    <name evidence="15" type="ORF">GSOID_T00027116001</name>
</gene>
<comment type="pathway">
    <text evidence="2">Protein modification; protein glycosylation.</text>
</comment>
<evidence type="ECO:0000256" key="12">
    <source>
        <dbReference type="ARBA" id="ARBA00045071"/>
    </source>
</evidence>
<keyword evidence="4" id="KW-0808">Transferase</keyword>
<organism evidence="15">
    <name type="scientific">Oikopleura dioica</name>
    <name type="common">Tunicate</name>
    <dbReference type="NCBI Taxonomy" id="34765"/>
    <lineage>
        <taxon>Eukaryota</taxon>
        <taxon>Metazoa</taxon>
        <taxon>Chordata</taxon>
        <taxon>Tunicata</taxon>
        <taxon>Appendicularia</taxon>
        <taxon>Copelata</taxon>
        <taxon>Oikopleuridae</taxon>
        <taxon>Oikopleura</taxon>
    </lineage>
</organism>
<evidence type="ECO:0000256" key="13">
    <source>
        <dbReference type="SAM" id="SignalP"/>
    </source>
</evidence>
<reference evidence="15" key="1">
    <citation type="journal article" date="2010" name="Science">
        <title>Plasticity of animal genome architecture unmasked by rapid evolution of a pelagic tunicate.</title>
        <authorList>
            <person name="Denoeud F."/>
            <person name="Henriet S."/>
            <person name="Mungpakdee S."/>
            <person name="Aury J.M."/>
            <person name="Da Silva C."/>
            <person name="Brinkmann H."/>
            <person name="Mikhaleva J."/>
            <person name="Olsen L.C."/>
            <person name="Jubin C."/>
            <person name="Canestro C."/>
            <person name="Bouquet J.M."/>
            <person name="Danks G."/>
            <person name="Poulain J."/>
            <person name="Campsteijn C."/>
            <person name="Adamski M."/>
            <person name="Cross I."/>
            <person name="Yadetie F."/>
            <person name="Muffato M."/>
            <person name="Louis A."/>
            <person name="Butcher S."/>
            <person name="Tsagkogeorga G."/>
            <person name="Konrad A."/>
            <person name="Singh S."/>
            <person name="Jensen M.F."/>
            <person name="Cong E.H."/>
            <person name="Eikeseth-Otteraa H."/>
            <person name="Noel B."/>
            <person name="Anthouard V."/>
            <person name="Porcel B.M."/>
            <person name="Kachouri-Lafond R."/>
            <person name="Nishino A."/>
            <person name="Ugolini M."/>
            <person name="Chourrout P."/>
            <person name="Nishida H."/>
            <person name="Aasland R."/>
            <person name="Huzurbazar S."/>
            <person name="Westhof E."/>
            <person name="Delsuc F."/>
            <person name="Lehrach H."/>
            <person name="Reinhardt R."/>
            <person name="Weissenbach J."/>
            <person name="Roy S.W."/>
            <person name="Artiguenave F."/>
            <person name="Postlethwait J.H."/>
            <person name="Manak J.R."/>
            <person name="Thompson E.M."/>
            <person name="Jaillon O."/>
            <person name="Du Pasquier L."/>
            <person name="Boudinot P."/>
            <person name="Liberles D.A."/>
            <person name="Volff J.N."/>
            <person name="Philippe H."/>
            <person name="Lenhard B."/>
            <person name="Roest Crollius H."/>
            <person name="Wincker P."/>
            <person name="Chourrout D."/>
        </authorList>
    </citation>
    <scope>NUCLEOTIDE SEQUENCE [LARGE SCALE GENOMIC DNA]</scope>
</reference>
<proteinExistence type="predicted"/>
<feature type="domain" description="Glycosyl transferase family 1" evidence="14">
    <location>
        <begin position="247"/>
        <end position="406"/>
    </location>
</feature>
<evidence type="ECO:0000256" key="8">
    <source>
        <dbReference type="ARBA" id="ARBA00023136"/>
    </source>
</evidence>
<sequence>MCFSTIAVQFCFWGFIWFYPRQQDASLVYVLVLGDLGHSPRTYNQCASLIKAGKKVVLFGFLESSLPPCSEEHIKNKSFKIVSLSSFRCGFIKNNLLRYFVKTILQTIAIFYTLILSSIKSGSTPAHFLVQNPPSIPALFVVYTYCQLYDVQFVIDWHNYGYSIMRVQKANSLLVKIAMFYEKLMMRLSDSNFTVTNAMKTELVSYGAANISVLYDKPHPRFQKLEENEKTEFLQRISSSFPELKGALKKPLIVSSTSWTEDEDFGILLDALKLCRDRNLAFTVAITGKGPQKDFYKREIKKIDMKNIEIVTPWLEIEDYPKLLGAATLGVSLHTSSSGCDLPMKVVDMFGAGCPAFALNFPAIGELVKDGKNGKIFNSADELAEIIIDHLEKPSLISEYRENLVKERISWEDHWSAVASPHFSVTS</sequence>
<keyword evidence="7" id="KW-1133">Transmembrane helix</keyword>
<dbReference type="InterPro" id="IPR026051">
    <property type="entry name" value="ALG1-like"/>
</dbReference>
<feature type="chain" id="PRO_5003193923" description="Beta-1,4-mannosyltransferase" evidence="13">
    <location>
        <begin position="19"/>
        <end position="427"/>
    </location>
</feature>